<feature type="transmembrane region" description="Helical" evidence="1">
    <location>
        <begin position="30"/>
        <end position="50"/>
    </location>
</feature>
<feature type="transmembrane region" description="Helical" evidence="1">
    <location>
        <begin position="198"/>
        <end position="226"/>
    </location>
</feature>
<keyword evidence="1" id="KW-0812">Transmembrane</keyword>
<feature type="transmembrane region" description="Helical" evidence="1">
    <location>
        <begin position="249"/>
        <end position="271"/>
    </location>
</feature>
<name>A0ABX5ATP3_9MICO</name>
<proteinExistence type="predicted"/>
<accession>A0ABX5ATP3</accession>
<evidence type="ECO:0008006" key="4">
    <source>
        <dbReference type="Google" id="ProtNLM"/>
    </source>
</evidence>
<protein>
    <recommendedName>
        <fullName evidence="4">Oligosaccharide repeat unit polymerase</fullName>
    </recommendedName>
</protein>
<feature type="transmembrane region" description="Helical" evidence="1">
    <location>
        <begin position="374"/>
        <end position="396"/>
    </location>
</feature>
<reference evidence="2 3" key="1">
    <citation type="journal article" date="2008" name="Int. J. Syst. Evol. Microbiol.">
        <title>Leifsonia pindariensis sp. nov., isolated from the Pindari glacier of the Indian Himalayas, and emended description of the genus Leifsonia.</title>
        <authorList>
            <person name="Reddy G.S."/>
            <person name="Prabagaran S.R."/>
            <person name="Shivaji S."/>
        </authorList>
    </citation>
    <scope>NUCLEOTIDE SEQUENCE [LARGE SCALE GENOMIC DNA]</scope>
    <source>
        <strain evidence="2 3">PON 10</strain>
    </source>
</reference>
<keyword evidence="1" id="KW-1133">Transmembrane helix</keyword>
<dbReference type="EMBL" id="MPZN01000056">
    <property type="protein sequence ID" value="PPL15762.1"/>
    <property type="molecule type" value="Genomic_DNA"/>
</dbReference>
<sequence>MIVPALICAALITLLLLARRAGMPPVNPIAVLCLSWIPVLLISGLPGLIFPVLDTNTYLTIVIGLGAACSGSFVGWALVRSSTVPKIESTVHVSTRALVRWHMAGVALLAIYVLYQGLLMLPVVERIGGFGALLSDGGRGFRAAQAAIRADTLGDGFANGGLLVAVLGYVAYLGYVSLFTGALLWWRGRRVLATIPLVLLGAVTLITFQRTSFVIGVLIAVTALALSRGRSAAGKPGSGLASRSGRKPLAFRIAAASTAVAAAAAIVLVPLQLRNAGTTNSTGLRSLFEYLVSGVAGLQARFTYGANPELAQSLDSSNFDLGTNSFSGLFGILSRLGFPVDAGAHSLEYYTVSIAGRPFATNVATGLNDYLMDFGILGLVAIPFLLGGVAAASVRLIGYGRTWLIPIASLALVALFWSFLVNTILKDVRYAMLAVVASCLLAFLGRKPSLEAAEPEAAAHEEHADPVQHSAVRL</sequence>
<evidence type="ECO:0000313" key="2">
    <source>
        <dbReference type="EMBL" id="PPL15762.1"/>
    </source>
</evidence>
<feature type="transmembrane region" description="Helical" evidence="1">
    <location>
        <begin position="99"/>
        <end position="121"/>
    </location>
</feature>
<feature type="transmembrane region" description="Helical" evidence="1">
    <location>
        <begin position="57"/>
        <end position="79"/>
    </location>
</feature>
<comment type="caution">
    <text evidence="2">The sequence shown here is derived from an EMBL/GenBank/DDBJ whole genome shotgun (WGS) entry which is preliminary data.</text>
</comment>
<feature type="transmembrane region" description="Helical" evidence="1">
    <location>
        <begin position="162"/>
        <end position="186"/>
    </location>
</feature>
<gene>
    <name evidence="2" type="ORF">GY24_13765</name>
</gene>
<dbReference type="NCBIfam" id="TIGR04370">
    <property type="entry name" value="glyco_rpt_poly"/>
    <property type="match status" value="1"/>
</dbReference>
<dbReference type="Proteomes" id="UP000237755">
    <property type="component" value="Unassembled WGS sequence"/>
</dbReference>
<organism evidence="2 3">
    <name type="scientific">Microterricola pindariensis</name>
    <dbReference type="NCBI Taxonomy" id="478010"/>
    <lineage>
        <taxon>Bacteria</taxon>
        <taxon>Bacillati</taxon>
        <taxon>Actinomycetota</taxon>
        <taxon>Actinomycetes</taxon>
        <taxon>Micrococcales</taxon>
        <taxon>Microbacteriaceae</taxon>
        <taxon>Microterricola</taxon>
    </lineage>
</organism>
<evidence type="ECO:0000256" key="1">
    <source>
        <dbReference type="SAM" id="Phobius"/>
    </source>
</evidence>
<evidence type="ECO:0000313" key="3">
    <source>
        <dbReference type="Proteomes" id="UP000237755"/>
    </source>
</evidence>
<keyword evidence="3" id="KW-1185">Reference proteome</keyword>
<feature type="transmembrane region" description="Helical" evidence="1">
    <location>
        <begin position="403"/>
        <end position="422"/>
    </location>
</feature>
<keyword evidence="1" id="KW-0472">Membrane</keyword>